<dbReference type="EMBL" id="BMAC01000023">
    <property type="protein sequence ID" value="GFP80786.1"/>
    <property type="molecule type" value="Genomic_DNA"/>
</dbReference>
<organism evidence="8 9">
    <name type="scientific">Phtheirospermum japonicum</name>
    <dbReference type="NCBI Taxonomy" id="374723"/>
    <lineage>
        <taxon>Eukaryota</taxon>
        <taxon>Viridiplantae</taxon>
        <taxon>Streptophyta</taxon>
        <taxon>Embryophyta</taxon>
        <taxon>Tracheophyta</taxon>
        <taxon>Spermatophyta</taxon>
        <taxon>Magnoliopsida</taxon>
        <taxon>eudicotyledons</taxon>
        <taxon>Gunneridae</taxon>
        <taxon>Pentapetalae</taxon>
        <taxon>asterids</taxon>
        <taxon>lamiids</taxon>
        <taxon>Lamiales</taxon>
        <taxon>Orobanchaceae</taxon>
        <taxon>Orobanchaceae incertae sedis</taxon>
        <taxon>Phtheirospermum</taxon>
    </lineage>
</organism>
<comment type="caution">
    <text evidence="8">The sequence shown here is derived from an EMBL/GenBank/DDBJ whole genome shotgun (WGS) entry which is preliminary data.</text>
</comment>
<dbReference type="Pfam" id="PF00319">
    <property type="entry name" value="SRF-TF"/>
    <property type="match status" value="1"/>
</dbReference>
<dbReference type="SUPFAM" id="SSF55455">
    <property type="entry name" value="SRF-like"/>
    <property type="match status" value="1"/>
</dbReference>
<keyword evidence="9" id="KW-1185">Reference proteome</keyword>
<proteinExistence type="predicted"/>
<accession>A0A830B265</accession>
<evidence type="ECO:0000256" key="1">
    <source>
        <dbReference type="ARBA" id="ARBA00004123"/>
    </source>
</evidence>
<evidence type="ECO:0000313" key="9">
    <source>
        <dbReference type="Proteomes" id="UP000653305"/>
    </source>
</evidence>
<feature type="domain" description="MADS-box" evidence="7">
    <location>
        <begin position="1"/>
        <end position="54"/>
    </location>
</feature>
<keyword evidence="6" id="KW-0472">Membrane</keyword>
<evidence type="ECO:0000313" key="8">
    <source>
        <dbReference type="EMBL" id="GFP80786.1"/>
    </source>
</evidence>
<protein>
    <submittedName>
        <fullName evidence="8">Agamous-like mads-box protein agl62</fullName>
    </submittedName>
</protein>
<feature type="transmembrane region" description="Helical" evidence="6">
    <location>
        <begin position="28"/>
        <end position="50"/>
    </location>
</feature>
<keyword evidence="2" id="KW-0805">Transcription regulation</keyword>
<dbReference type="GO" id="GO:0000981">
    <property type="term" value="F:DNA-binding transcription factor activity, RNA polymerase II-specific"/>
    <property type="evidence" value="ECO:0007669"/>
    <property type="project" value="TreeGrafter"/>
</dbReference>
<keyword evidence="5" id="KW-0539">Nucleus</keyword>
<keyword evidence="6" id="KW-0812">Transmembrane</keyword>
<evidence type="ECO:0000256" key="2">
    <source>
        <dbReference type="ARBA" id="ARBA00023015"/>
    </source>
</evidence>
<dbReference type="InterPro" id="IPR036879">
    <property type="entry name" value="TF_MADSbox_sf"/>
</dbReference>
<keyword evidence="3" id="KW-0238">DNA-binding</keyword>
<dbReference type="PANTHER" id="PTHR11945">
    <property type="entry name" value="MADS BOX PROTEIN"/>
    <property type="match status" value="1"/>
</dbReference>
<gene>
    <name evidence="8" type="ORF">PHJA_000221900</name>
</gene>
<sequence length="78" mass="8506">MKLIADKNVRTVTFSKRRARLFEKATELSILCGAHIAIIIFPLGGLAYSFGHPNVELVVGLLTENRCQIAGLGPRLEG</sequence>
<dbReference type="Gene3D" id="3.40.1810.10">
    <property type="entry name" value="Transcription factor, MADS-box"/>
    <property type="match status" value="1"/>
</dbReference>
<evidence type="ECO:0000256" key="5">
    <source>
        <dbReference type="ARBA" id="ARBA00023242"/>
    </source>
</evidence>
<dbReference type="AlphaFoldDB" id="A0A830B265"/>
<dbReference type="PANTHER" id="PTHR11945:SF776">
    <property type="entry name" value="AGAMOUS-LIKE 50-RELATED"/>
    <property type="match status" value="1"/>
</dbReference>
<dbReference type="PROSITE" id="PS50066">
    <property type="entry name" value="MADS_BOX_2"/>
    <property type="match status" value="1"/>
</dbReference>
<dbReference type="InterPro" id="IPR002100">
    <property type="entry name" value="TF_MADSbox"/>
</dbReference>
<dbReference type="GO" id="GO:0000978">
    <property type="term" value="F:RNA polymerase II cis-regulatory region sequence-specific DNA binding"/>
    <property type="evidence" value="ECO:0007669"/>
    <property type="project" value="TreeGrafter"/>
</dbReference>
<comment type="subcellular location">
    <subcellularLocation>
        <location evidence="1">Nucleus</location>
    </subcellularLocation>
</comment>
<reference evidence="8" key="1">
    <citation type="submission" date="2020-07" db="EMBL/GenBank/DDBJ databases">
        <title>Ethylene signaling mediates host invasion by parasitic plants.</title>
        <authorList>
            <person name="Yoshida S."/>
        </authorList>
    </citation>
    <scope>NUCLEOTIDE SEQUENCE</scope>
    <source>
        <strain evidence="8">Okayama</strain>
    </source>
</reference>
<name>A0A830B265_9LAMI</name>
<evidence type="ECO:0000256" key="6">
    <source>
        <dbReference type="SAM" id="Phobius"/>
    </source>
</evidence>
<keyword evidence="6" id="KW-1133">Transmembrane helix</keyword>
<dbReference type="Proteomes" id="UP000653305">
    <property type="component" value="Unassembled WGS sequence"/>
</dbReference>
<dbReference type="GO" id="GO:0046983">
    <property type="term" value="F:protein dimerization activity"/>
    <property type="evidence" value="ECO:0007669"/>
    <property type="project" value="InterPro"/>
</dbReference>
<evidence type="ECO:0000256" key="3">
    <source>
        <dbReference type="ARBA" id="ARBA00023125"/>
    </source>
</evidence>
<evidence type="ECO:0000256" key="4">
    <source>
        <dbReference type="ARBA" id="ARBA00023163"/>
    </source>
</evidence>
<dbReference type="OrthoDB" id="901722at2759"/>
<dbReference type="GO" id="GO:0005634">
    <property type="term" value="C:nucleus"/>
    <property type="evidence" value="ECO:0007669"/>
    <property type="project" value="UniProtKB-SubCell"/>
</dbReference>
<evidence type="ECO:0000259" key="7">
    <source>
        <dbReference type="PROSITE" id="PS50066"/>
    </source>
</evidence>
<keyword evidence="4" id="KW-0804">Transcription</keyword>
<dbReference type="SMART" id="SM00432">
    <property type="entry name" value="MADS"/>
    <property type="match status" value="1"/>
</dbReference>
<dbReference type="PRINTS" id="PR00404">
    <property type="entry name" value="MADSDOMAIN"/>
</dbReference>